<organism evidence="1 2">
    <name type="scientific">Corynebacterium durum F0235</name>
    <dbReference type="NCBI Taxonomy" id="1035195"/>
    <lineage>
        <taxon>Bacteria</taxon>
        <taxon>Bacillati</taxon>
        <taxon>Actinomycetota</taxon>
        <taxon>Actinomycetes</taxon>
        <taxon>Mycobacteriales</taxon>
        <taxon>Corynebacteriaceae</taxon>
        <taxon>Corynebacterium</taxon>
    </lineage>
</organism>
<name>L1ME52_9CORY</name>
<reference evidence="1 2" key="1">
    <citation type="submission" date="2012-05" db="EMBL/GenBank/DDBJ databases">
        <authorList>
            <person name="Weinstock G."/>
            <person name="Sodergren E."/>
            <person name="Lobos E.A."/>
            <person name="Fulton L."/>
            <person name="Fulton R."/>
            <person name="Courtney L."/>
            <person name="Fronick C."/>
            <person name="O'Laughlin M."/>
            <person name="Godfrey J."/>
            <person name="Wilson R.M."/>
            <person name="Miner T."/>
            <person name="Farmer C."/>
            <person name="Delehaunty K."/>
            <person name="Cordes M."/>
            <person name="Minx P."/>
            <person name="Tomlinson C."/>
            <person name="Chen J."/>
            <person name="Wollam A."/>
            <person name="Pepin K.H."/>
            <person name="Bhonagiri V."/>
            <person name="Zhang X."/>
            <person name="Suruliraj S."/>
            <person name="Warren W."/>
            <person name="Mitreva M."/>
            <person name="Mardis E.R."/>
            <person name="Wilson R.K."/>
        </authorList>
    </citation>
    <scope>NUCLEOTIDE SEQUENCE [LARGE SCALE GENOMIC DNA]</scope>
    <source>
        <strain evidence="1 2">F0235</strain>
    </source>
</reference>
<sequence length="124" mass="14245">MVCQCCLYSLRTTVTQQTLTPRTPNLVWGIIDISDMPKRFRLDVEQLFVEYLPSPAPSEDTRDYAAIDALSAEWFTQWRRSRSNPGTVSCRQTLSAHPAELEELEHALAKFAYEQGFTATVRRF</sequence>
<accession>L1ME52</accession>
<proteinExistence type="predicted"/>
<gene>
    <name evidence="1" type="ORF">HMPREF9997_01782</name>
</gene>
<keyword evidence="2" id="KW-1185">Reference proteome</keyword>
<dbReference type="STRING" id="1035195.HMPREF9997_01782"/>
<dbReference type="Proteomes" id="UP000010445">
    <property type="component" value="Unassembled WGS sequence"/>
</dbReference>
<dbReference type="HOGENOM" id="CLU_2000057_0_0_11"/>
<dbReference type="AlphaFoldDB" id="L1ME52"/>
<dbReference type="PATRIC" id="fig|1035195.3.peg.1613"/>
<comment type="caution">
    <text evidence="1">The sequence shown here is derived from an EMBL/GenBank/DDBJ whole genome shotgun (WGS) entry which is preliminary data.</text>
</comment>
<evidence type="ECO:0000313" key="1">
    <source>
        <dbReference type="EMBL" id="EKX89538.1"/>
    </source>
</evidence>
<dbReference type="EMBL" id="AMEM01000023">
    <property type="protein sequence ID" value="EKX89538.1"/>
    <property type="molecule type" value="Genomic_DNA"/>
</dbReference>
<evidence type="ECO:0000313" key="2">
    <source>
        <dbReference type="Proteomes" id="UP000010445"/>
    </source>
</evidence>
<protein>
    <submittedName>
        <fullName evidence="1">Uncharacterized protein</fullName>
    </submittedName>
</protein>